<dbReference type="EMBL" id="KZ678134">
    <property type="protein sequence ID" value="PSN68367.1"/>
    <property type="molecule type" value="Genomic_DNA"/>
</dbReference>
<protein>
    <submittedName>
        <fullName evidence="1">Uncharacterized protein</fullName>
    </submittedName>
</protein>
<evidence type="ECO:0000313" key="1">
    <source>
        <dbReference type="EMBL" id="PSN68367.1"/>
    </source>
</evidence>
<organism evidence="1 2">
    <name type="scientific">Corynespora cassiicola Philippines</name>
    <dbReference type="NCBI Taxonomy" id="1448308"/>
    <lineage>
        <taxon>Eukaryota</taxon>
        <taxon>Fungi</taxon>
        <taxon>Dikarya</taxon>
        <taxon>Ascomycota</taxon>
        <taxon>Pezizomycotina</taxon>
        <taxon>Dothideomycetes</taxon>
        <taxon>Pleosporomycetidae</taxon>
        <taxon>Pleosporales</taxon>
        <taxon>Corynesporascaceae</taxon>
        <taxon>Corynespora</taxon>
    </lineage>
</organism>
<evidence type="ECO:0000313" key="2">
    <source>
        <dbReference type="Proteomes" id="UP000240883"/>
    </source>
</evidence>
<gene>
    <name evidence="1" type="ORF">BS50DRAFT_362007</name>
</gene>
<dbReference type="Proteomes" id="UP000240883">
    <property type="component" value="Unassembled WGS sequence"/>
</dbReference>
<reference evidence="1 2" key="1">
    <citation type="journal article" date="2018" name="Front. Microbiol.">
        <title>Genome-Wide Analysis of Corynespora cassiicola Leaf Fall Disease Putative Effectors.</title>
        <authorList>
            <person name="Lopez D."/>
            <person name="Ribeiro S."/>
            <person name="Label P."/>
            <person name="Fumanal B."/>
            <person name="Venisse J.S."/>
            <person name="Kohler A."/>
            <person name="de Oliveira R.R."/>
            <person name="Labutti K."/>
            <person name="Lipzen A."/>
            <person name="Lail K."/>
            <person name="Bauer D."/>
            <person name="Ohm R.A."/>
            <person name="Barry K.W."/>
            <person name="Spatafora J."/>
            <person name="Grigoriev I.V."/>
            <person name="Martin F.M."/>
            <person name="Pujade-Renaud V."/>
        </authorList>
    </citation>
    <scope>NUCLEOTIDE SEQUENCE [LARGE SCALE GENOMIC DNA]</scope>
    <source>
        <strain evidence="1 2">Philippines</strain>
    </source>
</reference>
<accession>A0A2T2NSF8</accession>
<dbReference type="AlphaFoldDB" id="A0A2T2NSF8"/>
<name>A0A2T2NSF8_CORCC</name>
<sequence>MRATLQPPNPPCLLEPASAPLNSVLASRTLSIYPHNRLVIPRTGHDTVHVTRSFASLSSVCLELPSYRPVAWLLPLQSCASSSLFPGPCFVCVVHYTRTLAATASRSLCPIRARPSFAEFQPASQPATSKDNTKRSERAYQVVGRNQAMAHVPLDALSLSLFFESRIPHPPSRPKARFGK</sequence>
<proteinExistence type="predicted"/>
<keyword evidence="2" id="KW-1185">Reference proteome</keyword>